<accession>A0AAV4HWJ1</accession>
<reference evidence="5 6" key="1">
    <citation type="journal article" date="2021" name="Elife">
        <title>Chloroplast acquisition without the gene transfer in kleptoplastic sea slugs, Plakobranchus ocellatus.</title>
        <authorList>
            <person name="Maeda T."/>
            <person name="Takahashi S."/>
            <person name="Yoshida T."/>
            <person name="Shimamura S."/>
            <person name="Takaki Y."/>
            <person name="Nagai Y."/>
            <person name="Toyoda A."/>
            <person name="Suzuki Y."/>
            <person name="Arimoto A."/>
            <person name="Ishii H."/>
            <person name="Satoh N."/>
            <person name="Nishiyama T."/>
            <person name="Hasebe M."/>
            <person name="Maruyama T."/>
            <person name="Minagawa J."/>
            <person name="Obokata J."/>
            <person name="Shigenobu S."/>
        </authorList>
    </citation>
    <scope>NUCLEOTIDE SEQUENCE [LARGE SCALE GENOMIC DNA]</scope>
</reference>
<keyword evidence="6" id="KW-1185">Reference proteome</keyword>
<evidence type="ECO:0000256" key="3">
    <source>
        <dbReference type="SAM" id="MobiDB-lite"/>
    </source>
</evidence>
<dbReference type="AlphaFoldDB" id="A0AAV4HWJ1"/>
<evidence type="ECO:0000313" key="5">
    <source>
        <dbReference type="EMBL" id="GFS02115.1"/>
    </source>
</evidence>
<organism evidence="5 6">
    <name type="scientific">Elysia marginata</name>
    <dbReference type="NCBI Taxonomy" id="1093978"/>
    <lineage>
        <taxon>Eukaryota</taxon>
        <taxon>Metazoa</taxon>
        <taxon>Spiralia</taxon>
        <taxon>Lophotrochozoa</taxon>
        <taxon>Mollusca</taxon>
        <taxon>Gastropoda</taxon>
        <taxon>Heterobranchia</taxon>
        <taxon>Euthyneura</taxon>
        <taxon>Panpulmonata</taxon>
        <taxon>Sacoglossa</taxon>
        <taxon>Placobranchoidea</taxon>
        <taxon>Plakobranchidae</taxon>
        <taxon>Elysia</taxon>
    </lineage>
</organism>
<comment type="subcellular location">
    <subcellularLocation>
        <location evidence="1">Cell membrane</location>
        <topology evidence="1">Multi-pass membrane protein</topology>
    </subcellularLocation>
</comment>
<feature type="compositionally biased region" description="Basic and acidic residues" evidence="3">
    <location>
        <begin position="30"/>
        <end position="41"/>
    </location>
</feature>
<comment type="caution">
    <text evidence="5">The sequence shown here is derived from an EMBL/GenBank/DDBJ whole genome shotgun (WGS) entry which is preliminary data.</text>
</comment>
<evidence type="ECO:0000259" key="4">
    <source>
        <dbReference type="Pfam" id="PF08403"/>
    </source>
</evidence>
<feature type="domain" description="Amino acid permease N-terminal" evidence="4">
    <location>
        <begin position="117"/>
        <end position="152"/>
    </location>
</feature>
<dbReference type="EMBL" id="BMAT01005902">
    <property type="protein sequence ID" value="GFS02115.1"/>
    <property type="molecule type" value="Genomic_DNA"/>
</dbReference>
<dbReference type="InterPro" id="IPR013612">
    <property type="entry name" value="AA_permease_N"/>
</dbReference>
<name>A0AAV4HWJ1_9GAST</name>
<sequence length="186" mass="20589">MMELQPVDSSPKGGGEMKKSASSRFQVARVDTKENQGRENGTDVQPKPNNQRKKSFDFRMKSPDLPRIEIGAKSASMEGPLSIGPESPNATTFSLSGDSLRSRSSVDGYNKTNCVMNTVEALPCVDHYRNVFSATGAGNLRARPTLAELHEERVSVRYFFILKMDAANEFIFEYKKIVGKSQFCPA</sequence>
<evidence type="ECO:0000313" key="6">
    <source>
        <dbReference type="Proteomes" id="UP000762676"/>
    </source>
</evidence>
<dbReference type="Pfam" id="PF08403">
    <property type="entry name" value="AA_permease_N"/>
    <property type="match status" value="1"/>
</dbReference>
<evidence type="ECO:0000256" key="2">
    <source>
        <dbReference type="ARBA" id="ARBA00022448"/>
    </source>
</evidence>
<gene>
    <name evidence="5" type="ORF">ElyMa_002856000</name>
</gene>
<keyword evidence="2" id="KW-0813">Transport</keyword>
<proteinExistence type="predicted"/>
<dbReference type="GO" id="GO:0005886">
    <property type="term" value="C:plasma membrane"/>
    <property type="evidence" value="ECO:0007669"/>
    <property type="project" value="UniProtKB-SubCell"/>
</dbReference>
<feature type="region of interest" description="Disordered" evidence="3">
    <location>
        <begin position="1"/>
        <end position="58"/>
    </location>
</feature>
<evidence type="ECO:0000256" key="1">
    <source>
        <dbReference type="ARBA" id="ARBA00004651"/>
    </source>
</evidence>
<dbReference type="Proteomes" id="UP000762676">
    <property type="component" value="Unassembled WGS sequence"/>
</dbReference>
<protein>
    <submittedName>
        <fullName evidence="5">Solute carrier family 12 member 2</fullName>
    </submittedName>
</protein>